<proteinExistence type="predicted"/>
<comment type="caution">
    <text evidence="1">The sequence shown here is derived from an EMBL/GenBank/DDBJ whole genome shotgun (WGS) entry which is preliminary data.</text>
</comment>
<evidence type="ECO:0000313" key="1">
    <source>
        <dbReference type="EMBL" id="GAH16625.1"/>
    </source>
</evidence>
<accession>X1E8C8</accession>
<organism evidence="1">
    <name type="scientific">marine sediment metagenome</name>
    <dbReference type="NCBI Taxonomy" id="412755"/>
    <lineage>
        <taxon>unclassified sequences</taxon>
        <taxon>metagenomes</taxon>
        <taxon>ecological metagenomes</taxon>
    </lineage>
</organism>
<name>X1E8C8_9ZZZZ</name>
<dbReference type="AlphaFoldDB" id="X1E8C8"/>
<protein>
    <recommendedName>
        <fullName evidence="2">STAS domain-containing protein</fullName>
    </recommendedName>
</protein>
<reference evidence="1" key="1">
    <citation type="journal article" date="2014" name="Front. Microbiol.">
        <title>High frequency of phylogenetically diverse reductive dehalogenase-homologous genes in deep subseafloor sedimentary metagenomes.</title>
        <authorList>
            <person name="Kawai M."/>
            <person name="Futagami T."/>
            <person name="Toyoda A."/>
            <person name="Takaki Y."/>
            <person name="Nishi S."/>
            <person name="Hori S."/>
            <person name="Arai W."/>
            <person name="Tsubouchi T."/>
            <person name="Morono Y."/>
            <person name="Uchiyama I."/>
            <person name="Ito T."/>
            <person name="Fujiyama A."/>
            <person name="Inagaki F."/>
            <person name="Takami H."/>
        </authorList>
    </citation>
    <scope>NUCLEOTIDE SEQUENCE</scope>
    <source>
        <strain evidence="1">Expedition CK06-06</strain>
    </source>
</reference>
<gene>
    <name evidence="1" type="ORF">S01H4_56866</name>
</gene>
<sequence>MRKTGNYRWEDEKVEEKEVEVKQVSEREIWTGGNRFYFGEDDIMYVELVGEYDLHGALALRDAYLKLLNNVNGKVNIFVDNSRSGKPSQEARKIFAEMIEHEQCGKISYFIF</sequence>
<evidence type="ECO:0008006" key="2">
    <source>
        <dbReference type="Google" id="ProtNLM"/>
    </source>
</evidence>
<dbReference type="EMBL" id="BART01033001">
    <property type="protein sequence ID" value="GAH16625.1"/>
    <property type="molecule type" value="Genomic_DNA"/>
</dbReference>